<gene>
    <name evidence="2" type="ORF">OVN521_LOCUS47515</name>
</gene>
<accession>A0A821H0W3</accession>
<evidence type="ECO:0000313" key="3">
    <source>
        <dbReference type="Proteomes" id="UP000663866"/>
    </source>
</evidence>
<sequence length="79" mass="8653">EIKVNNTNKRDIDEVDKDDEHKNGQSHDDDDEEAIVSTTTTTANKKVRIIDPLANETGGDSDETSLSSAKVPNEELTVV</sequence>
<feature type="compositionally biased region" description="Basic and acidic residues" evidence="1">
    <location>
        <begin position="1"/>
        <end position="27"/>
    </location>
</feature>
<evidence type="ECO:0000256" key="1">
    <source>
        <dbReference type="SAM" id="MobiDB-lite"/>
    </source>
</evidence>
<dbReference type="Proteomes" id="UP000663866">
    <property type="component" value="Unassembled WGS sequence"/>
</dbReference>
<organism evidence="2 3">
    <name type="scientific">Rotaria magnacalcarata</name>
    <dbReference type="NCBI Taxonomy" id="392030"/>
    <lineage>
        <taxon>Eukaryota</taxon>
        <taxon>Metazoa</taxon>
        <taxon>Spiralia</taxon>
        <taxon>Gnathifera</taxon>
        <taxon>Rotifera</taxon>
        <taxon>Eurotatoria</taxon>
        <taxon>Bdelloidea</taxon>
        <taxon>Philodinida</taxon>
        <taxon>Philodinidae</taxon>
        <taxon>Rotaria</taxon>
    </lineage>
</organism>
<reference evidence="2" key="1">
    <citation type="submission" date="2021-02" db="EMBL/GenBank/DDBJ databases">
        <authorList>
            <person name="Nowell W R."/>
        </authorList>
    </citation>
    <scope>NUCLEOTIDE SEQUENCE</scope>
</reference>
<feature type="region of interest" description="Disordered" evidence="1">
    <location>
        <begin position="1"/>
        <end position="79"/>
    </location>
</feature>
<comment type="caution">
    <text evidence="2">The sequence shown here is derived from an EMBL/GenBank/DDBJ whole genome shotgun (WGS) entry which is preliminary data.</text>
</comment>
<dbReference type="EMBL" id="CAJOBG010093654">
    <property type="protein sequence ID" value="CAF4674370.1"/>
    <property type="molecule type" value="Genomic_DNA"/>
</dbReference>
<keyword evidence="3" id="KW-1185">Reference proteome</keyword>
<proteinExistence type="predicted"/>
<dbReference type="AlphaFoldDB" id="A0A821H0W3"/>
<evidence type="ECO:0000313" key="2">
    <source>
        <dbReference type="EMBL" id="CAF4674370.1"/>
    </source>
</evidence>
<protein>
    <submittedName>
        <fullName evidence="2">Uncharacterized protein</fullName>
    </submittedName>
</protein>
<name>A0A821H0W3_9BILA</name>
<feature type="non-terminal residue" evidence="2">
    <location>
        <position position="1"/>
    </location>
</feature>